<organism evidence="1 2">
    <name type="scientific">Entomophthora muscae</name>
    <dbReference type="NCBI Taxonomy" id="34485"/>
    <lineage>
        <taxon>Eukaryota</taxon>
        <taxon>Fungi</taxon>
        <taxon>Fungi incertae sedis</taxon>
        <taxon>Zoopagomycota</taxon>
        <taxon>Entomophthoromycotina</taxon>
        <taxon>Entomophthoromycetes</taxon>
        <taxon>Entomophthorales</taxon>
        <taxon>Entomophthoraceae</taxon>
        <taxon>Entomophthora</taxon>
    </lineage>
</organism>
<dbReference type="Proteomes" id="UP001165960">
    <property type="component" value="Unassembled WGS sequence"/>
</dbReference>
<accession>A0ACC2TPE4</accession>
<reference evidence="1" key="1">
    <citation type="submission" date="2022-04" db="EMBL/GenBank/DDBJ databases">
        <title>Genome of the entomopathogenic fungus Entomophthora muscae.</title>
        <authorList>
            <person name="Elya C."/>
            <person name="Lovett B.R."/>
            <person name="Lee E."/>
            <person name="Macias A.M."/>
            <person name="Hajek A.E."/>
            <person name="De Bivort B.L."/>
            <person name="Kasson M.T."/>
            <person name="De Fine Licht H.H."/>
            <person name="Stajich J.E."/>
        </authorList>
    </citation>
    <scope>NUCLEOTIDE SEQUENCE</scope>
    <source>
        <strain evidence="1">Berkeley</strain>
    </source>
</reference>
<evidence type="ECO:0000313" key="1">
    <source>
        <dbReference type="EMBL" id="KAJ9076366.1"/>
    </source>
</evidence>
<proteinExistence type="predicted"/>
<sequence length="55" mass="6415">MQRKKEDGLCQTEKFKERTTPRKNICPKKKTPVTVHMFGGLQAGLMLAKWKFSDF</sequence>
<keyword evidence="2" id="KW-1185">Reference proteome</keyword>
<name>A0ACC2TPE4_9FUNG</name>
<gene>
    <name evidence="1" type="ORF">DSO57_1026995</name>
</gene>
<protein>
    <submittedName>
        <fullName evidence="1">Uncharacterized protein</fullName>
    </submittedName>
</protein>
<comment type="caution">
    <text evidence="1">The sequence shown here is derived from an EMBL/GenBank/DDBJ whole genome shotgun (WGS) entry which is preliminary data.</text>
</comment>
<evidence type="ECO:0000313" key="2">
    <source>
        <dbReference type="Proteomes" id="UP001165960"/>
    </source>
</evidence>
<dbReference type="EMBL" id="QTSX02002291">
    <property type="protein sequence ID" value="KAJ9076366.1"/>
    <property type="molecule type" value="Genomic_DNA"/>
</dbReference>